<organism evidence="2 3">
    <name type="scientific">Paramuricea clavata</name>
    <name type="common">Red gorgonian</name>
    <name type="synonym">Violescent sea-whip</name>
    <dbReference type="NCBI Taxonomy" id="317549"/>
    <lineage>
        <taxon>Eukaryota</taxon>
        <taxon>Metazoa</taxon>
        <taxon>Cnidaria</taxon>
        <taxon>Anthozoa</taxon>
        <taxon>Octocorallia</taxon>
        <taxon>Malacalcyonacea</taxon>
        <taxon>Plexauridae</taxon>
        <taxon>Paramuricea</taxon>
    </lineage>
</organism>
<feature type="compositionally biased region" description="Polar residues" evidence="1">
    <location>
        <begin position="190"/>
        <end position="200"/>
    </location>
</feature>
<feature type="region of interest" description="Disordered" evidence="1">
    <location>
        <begin position="153"/>
        <end position="202"/>
    </location>
</feature>
<comment type="caution">
    <text evidence="2">The sequence shown here is derived from an EMBL/GenBank/DDBJ whole genome shotgun (WGS) entry which is preliminary data.</text>
</comment>
<feature type="region of interest" description="Disordered" evidence="1">
    <location>
        <begin position="83"/>
        <end position="121"/>
    </location>
</feature>
<keyword evidence="3" id="KW-1185">Reference proteome</keyword>
<dbReference type="EMBL" id="CACRXK020018143">
    <property type="protein sequence ID" value="CAB4032119.1"/>
    <property type="molecule type" value="Genomic_DNA"/>
</dbReference>
<sequence length="249" mass="27699">MIARGNSAAVLSQTCTQDKASIQRYFEGQGIETRDKMIPLNGYTKYGRRLNTDKGQGGVIFKRTGHKGLTRLNSAPELYKAELPPINQPRRSSDCPERKHRPLTPLVVHSNRKQSSGSLPKNYRINLDLVPLVEVGTGIENLAISRRRQASLSSSDSCFSSSTPSPRLKIRSNSPRPPSELKDDLLERNSGFQKRPNSAESLEEICSDNEDVDAKDTMILRWLQTVEKSHETTVAMGELLPSIKEGKLA</sequence>
<gene>
    <name evidence="2" type="ORF">PACLA_8A047115</name>
</gene>
<dbReference type="Proteomes" id="UP001152795">
    <property type="component" value="Unassembled WGS sequence"/>
</dbReference>
<proteinExistence type="predicted"/>
<evidence type="ECO:0000256" key="1">
    <source>
        <dbReference type="SAM" id="MobiDB-lite"/>
    </source>
</evidence>
<accession>A0A7D9LG86</accession>
<reference evidence="2" key="1">
    <citation type="submission" date="2020-04" db="EMBL/GenBank/DDBJ databases">
        <authorList>
            <person name="Alioto T."/>
            <person name="Alioto T."/>
            <person name="Gomez Garrido J."/>
        </authorList>
    </citation>
    <scope>NUCLEOTIDE SEQUENCE</scope>
    <source>
        <strain evidence="2">A484AB</strain>
    </source>
</reference>
<dbReference type="AlphaFoldDB" id="A0A7D9LG86"/>
<name>A0A7D9LG86_PARCT</name>
<protein>
    <submittedName>
        <fullName evidence="2">Uncharacterized protein</fullName>
    </submittedName>
</protein>
<evidence type="ECO:0000313" key="3">
    <source>
        <dbReference type="Proteomes" id="UP001152795"/>
    </source>
</evidence>
<feature type="compositionally biased region" description="Low complexity" evidence="1">
    <location>
        <begin position="153"/>
        <end position="165"/>
    </location>
</feature>
<evidence type="ECO:0000313" key="2">
    <source>
        <dbReference type="EMBL" id="CAB4032119.1"/>
    </source>
</evidence>